<dbReference type="EMBL" id="JAGGLB010000010">
    <property type="protein sequence ID" value="MBP1991734.1"/>
    <property type="molecule type" value="Genomic_DNA"/>
</dbReference>
<dbReference type="PROSITE" id="PS50928">
    <property type="entry name" value="ABC_TM1"/>
    <property type="match status" value="1"/>
</dbReference>
<protein>
    <submittedName>
        <fullName evidence="9">Aldouronate transport system permease protein</fullName>
    </submittedName>
</protein>
<sequence>MVKVEKLRQNRIGQTKGDQMFSVLNYLILSMTLLIVLYPLVFVLIASLSSPETVIRGEVWIWPKGFNLDAYSRVFQNKDIMSGYLNTIMYTIAGTAINLVMTVLAAYPLSRKDLKGRNVIVMFMMFTMFFSGGLIPTYMIIKNMGLINTFWAMVVPNAVSVFNIIIMRTFFQHTIPNEVQEAAVMDGCSNMNILVRIVLPLSMPIIAVMILFYGVGHWNAYFNALIYLSDRDKFPLQLILREILVQNQTQDMMDLNSESASQQALVAASIKYAVIIVTNVPVLLLYPFLQKYFVKGVMVGAIKG</sequence>
<dbReference type="SUPFAM" id="SSF161098">
    <property type="entry name" value="MetI-like"/>
    <property type="match status" value="1"/>
</dbReference>
<comment type="caution">
    <text evidence="9">The sequence shown here is derived from an EMBL/GenBank/DDBJ whole genome shotgun (WGS) entry which is preliminary data.</text>
</comment>
<evidence type="ECO:0000256" key="2">
    <source>
        <dbReference type="ARBA" id="ARBA00022448"/>
    </source>
</evidence>
<keyword evidence="4 7" id="KW-0812">Transmembrane</keyword>
<evidence type="ECO:0000256" key="4">
    <source>
        <dbReference type="ARBA" id="ARBA00022692"/>
    </source>
</evidence>
<feature type="transmembrane region" description="Helical" evidence="7">
    <location>
        <begin position="119"/>
        <end position="141"/>
    </location>
</feature>
<feature type="transmembrane region" description="Helical" evidence="7">
    <location>
        <begin position="88"/>
        <end position="107"/>
    </location>
</feature>
<dbReference type="CDD" id="cd06261">
    <property type="entry name" value="TM_PBP2"/>
    <property type="match status" value="1"/>
</dbReference>
<keyword evidence="3" id="KW-1003">Cell membrane</keyword>
<comment type="similarity">
    <text evidence="7">Belongs to the binding-protein-dependent transport system permease family.</text>
</comment>
<feature type="transmembrane region" description="Helical" evidence="7">
    <location>
        <begin position="147"/>
        <end position="166"/>
    </location>
</feature>
<dbReference type="Gene3D" id="1.10.3720.10">
    <property type="entry name" value="MetI-like"/>
    <property type="match status" value="1"/>
</dbReference>
<keyword evidence="5 7" id="KW-1133">Transmembrane helix</keyword>
<keyword evidence="2 7" id="KW-0813">Transport</keyword>
<organism evidence="9 10">
    <name type="scientific">Paenibacillus eucommiae</name>
    <dbReference type="NCBI Taxonomy" id="1355755"/>
    <lineage>
        <taxon>Bacteria</taxon>
        <taxon>Bacillati</taxon>
        <taxon>Bacillota</taxon>
        <taxon>Bacilli</taxon>
        <taxon>Bacillales</taxon>
        <taxon>Paenibacillaceae</taxon>
        <taxon>Paenibacillus</taxon>
    </lineage>
</organism>
<evidence type="ECO:0000313" key="10">
    <source>
        <dbReference type="Proteomes" id="UP001519287"/>
    </source>
</evidence>
<evidence type="ECO:0000256" key="5">
    <source>
        <dbReference type="ARBA" id="ARBA00022989"/>
    </source>
</evidence>
<feature type="transmembrane region" description="Helical" evidence="7">
    <location>
        <begin position="264"/>
        <end position="289"/>
    </location>
</feature>
<dbReference type="Pfam" id="PF00528">
    <property type="entry name" value="BPD_transp_1"/>
    <property type="match status" value="1"/>
</dbReference>
<keyword evidence="6 7" id="KW-0472">Membrane</keyword>
<dbReference type="InterPro" id="IPR035906">
    <property type="entry name" value="MetI-like_sf"/>
</dbReference>
<comment type="subcellular location">
    <subcellularLocation>
        <location evidence="1 7">Cell membrane</location>
        <topology evidence="1 7">Multi-pass membrane protein</topology>
    </subcellularLocation>
</comment>
<dbReference type="PANTHER" id="PTHR43744">
    <property type="entry name" value="ABC TRANSPORTER PERMEASE PROTEIN MG189-RELATED-RELATED"/>
    <property type="match status" value="1"/>
</dbReference>
<dbReference type="Proteomes" id="UP001519287">
    <property type="component" value="Unassembled WGS sequence"/>
</dbReference>
<feature type="domain" description="ABC transmembrane type-1" evidence="8">
    <location>
        <begin position="84"/>
        <end position="283"/>
    </location>
</feature>
<feature type="transmembrane region" description="Helical" evidence="7">
    <location>
        <begin position="193"/>
        <end position="215"/>
    </location>
</feature>
<keyword evidence="10" id="KW-1185">Reference proteome</keyword>
<accession>A0ABS4IVW7</accession>
<proteinExistence type="inferred from homology"/>
<reference evidence="9 10" key="1">
    <citation type="submission" date="2021-03" db="EMBL/GenBank/DDBJ databases">
        <title>Genomic Encyclopedia of Type Strains, Phase IV (KMG-IV): sequencing the most valuable type-strain genomes for metagenomic binning, comparative biology and taxonomic classification.</title>
        <authorList>
            <person name="Goeker M."/>
        </authorList>
    </citation>
    <scope>NUCLEOTIDE SEQUENCE [LARGE SCALE GENOMIC DNA]</scope>
    <source>
        <strain evidence="9 10">DSM 26048</strain>
    </source>
</reference>
<feature type="transmembrane region" description="Helical" evidence="7">
    <location>
        <begin position="21"/>
        <end position="46"/>
    </location>
</feature>
<dbReference type="PANTHER" id="PTHR43744:SF9">
    <property type="entry name" value="POLYGALACTURONAN_RHAMNOGALACTURONAN TRANSPORT SYSTEM PERMEASE PROTEIN YTCP"/>
    <property type="match status" value="1"/>
</dbReference>
<evidence type="ECO:0000259" key="8">
    <source>
        <dbReference type="PROSITE" id="PS50928"/>
    </source>
</evidence>
<dbReference type="InterPro" id="IPR000515">
    <property type="entry name" value="MetI-like"/>
</dbReference>
<evidence type="ECO:0000313" key="9">
    <source>
        <dbReference type="EMBL" id="MBP1991734.1"/>
    </source>
</evidence>
<gene>
    <name evidence="9" type="ORF">J2Z66_003341</name>
</gene>
<evidence type="ECO:0000256" key="6">
    <source>
        <dbReference type="ARBA" id="ARBA00023136"/>
    </source>
</evidence>
<evidence type="ECO:0000256" key="1">
    <source>
        <dbReference type="ARBA" id="ARBA00004651"/>
    </source>
</evidence>
<evidence type="ECO:0000256" key="7">
    <source>
        <dbReference type="RuleBase" id="RU363032"/>
    </source>
</evidence>
<name>A0ABS4IVW7_9BACL</name>
<evidence type="ECO:0000256" key="3">
    <source>
        <dbReference type="ARBA" id="ARBA00022475"/>
    </source>
</evidence>